<dbReference type="RefSeq" id="WP_110263212.1">
    <property type="nucleotide sequence ID" value="NZ_CAKZQT010000031.1"/>
</dbReference>
<feature type="transmembrane region" description="Helical" evidence="1">
    <location>
        <begin position="81"/>
        <end position="101"/>
    </location>
</feature>
<evidence type="ECO:0000256" key="1">
    <source>
        <dbReference type="SAM" id="Phobius"/>
    </source>
</evidence>
<dbReference type="OrthoDB" id="9795854at2"/>
<dbReference type="Pfam" id="PF04246">
    <property type="entry name" value="RseC_MucC"/>
    <property type="match status" value="1"/>
</dbReference>
<organism evidence="2 3">
    <name type="scientific">Sinimarinibacterium flocculans</name>
    <dbReference type="NCBI Taxonomy" id="985250"/>
    <lineage>
        <taxon>Bacteria</taxon>
        <taxon>Pseudomonadati</taxon>
        <taxon>Pseudomonadota</taxon>
        <taxon>Gammaproteobacteria</taxon>
        <taxon>Nevskiales</taxon>
        <taxon>Nevskiaceae</taxon>
        <taxon>Sinimarinibacterium</taxon>
    </lineage>
</organism>
<evidence type="ECO:0000313" key="3">
    <source>
        <dbReference type="Proteomes" id="UP000248330"/>
    </source>
</evidence>
<keyword evidence="1" id="KW-0472">Membrane</keyword>
<sequence length="156" mass="16110">MIEERAIVSRIDDDGSVWVRPFGPESCPKCAQGQGCGGGVLARLVGRRRPEVRVGGRLGPLQAGDGVIVGVDESALMRASLWIYLAPLAGMFAAGAFAHAVLHAHDILVAAFGLTGLLAGFVATHLAGRRAAGSALYLPVLVRRLGDAATGCARTP</sequence>
<dbReference type="PANTHER" id="PTHR35867:SF1">
    <property type="entry name" value="PROTEIN RSEC"/>
    <property type="match status" value="1"/>
</dbReference>
<dbReference type="InterPro" id="IPR026268">
    <property type="entry name" value="RseC"/>
</dbReference>
<proteinExistence type="predicted"/>
<accession>A0A318EIY8</accession>
<keyword evidence="3" id="KW-1185">Reference proteome</keyword>
<reference evidence="2 3" key="1">
    <citation type="submission" date="2018-04" db="EMBL/GenBank/DDBJ databases">
        <title>Genomic Encyclopedia of Type Strains, Phase IV (KMG-IV): sequencing the most valuable type-strain genomes for metagenomic binning, comparative biology and taxonomic classification.</title>
        <authorList>
            <person name="Goeker M."/>
        </authorList>
    </citation>
    <scope>NUCLEOTIDE SEQUENCE [LARGE SCALE GENOMIC DNA]</scope>
    <source>
        <strain evidence="2 3">DSM 104150</strain>
    </source>
</reference>
<keyword evidence="1" id="KW-1133">Transmembrane helix</keyword>
<dbReference type="EMBL" id="QICN01000001">
    <property type="protein sequence ID" value="PXV71055.1"/>
    <property type="molecule type" value="Genomic_DNA"/>
</dbReference>
<dbReference type="Proteomes" id="UP000248330">
    <property type="component" value="Unassembled WGS sequence"/>
</dbReference>
<protein>
    <submittedName>
        <fullName evidence="2">RseC/MucC-like positive regulator of sigma(E)</fullName>
    </submittedName>
</protein>
<name>A0A318EIY8_9GAMM</name>
<feature type="transmembrane region" description="Helical" evidence="1">
    <location>
        <begin position="107"/>
        <end position="128"/>
    </location>
</feature>
<dbReference type="PANTHER" id="PTHR35867">
    <property type="entry name" value="PROTEIN RSEC"/>
    <property type="match status" value="1"/>
</dbReference>
<dbReference type="AlphaFoldDB" id="A0A318EIY8"/>
<comment type="caution">
    <text evidence="2">The sequence shown here is derived from an EMBL/GenBank/DDBJ whole genome shotgun (WGS) entry which is preliminary data.</text>
</comment>
<gene>
    <name evidence="2" type="ORF">C8D93_10193</name>
</gene>
<keyword evidence="1" id="KW-0812">Transmembrane</keyword>
<evidence type="ECO:0000313" key="2">
    <source>
        <dbReference type="EMBL" id="PXV71055.1"/>
    </source>
</evidence>
<dbReference type="PIRSF" id="PIRSF004923">
    <property type="entry name" value="RseC"/>
    <property type="match status" value="1"/>
</dbReference>
<dbReference type="InterPro" id="IPR007359">
    <property type="entry name" value="SigmaE_reg_RseC_MucC"/>
</dbReference>